<dbReference type="AlphaFoldDB" id="A0ABD5Z7J8"/>
<sequence length="366" mass="40660">MNRRHARYPFLQSARQAVQEAGVDLATIVAEDDAVVERALERVTKAVTEREVGEPARDPRTELLSYPVARVLVSLVDENILVRRYAEAEATTAAERFTADSDDDEQFASVGNADAVTREDLLREFDLADHVRSAGDGFRVDVATYLLLASSVRGEEWRLVNRPLADGEVPVDGYELDTLVQQAIEERIAEGLPLNVPDAIASELGEEVGEVKTVLSELDLTTDIDTVVPDLFPPCMKNLLERVRRGDHLPHHSRFAITAFLANIGLSTDEIVDIYEVNPGFGEEMTRYQTDHIQGESSPTEYTAPACATMKSYGDCVNPDSLCENISHPLSYYEVKLEDADEEELEDWREEGDSERSEESPEASGE</sequence>
<dbReference type="Pfam" id="PF04104">
    <property type="entry name" value="DNA_primase_lrg"/>
    <property type="match status" value="1"/>
</dbReference>
<evidence type="ECO:0000313" key="11">
    <source>
        <dbReference type="Proteomes" id="UP001596447"/>
    </source>
</evidence>
<feature type="binding site" evidence="7">
    <location>
        <position position="323"/>
    </location>
    <ligand>
        <name>[4Fe-4S] cluster</name>
        <dbReference type="ChEBI" id="CHEBI:49883"/>
    </ligand>
</feature>
<dbReference type="PANTHER" id="PTHR10537">
    <property type="entry name" value="DNA PRIMASE LARGE SUBUNIT"/>
    <property type="match status" value="1"/>
</dbReference>
<comment type="similarity">
    <text evidence="7">Belongs to the eukaryotic-type primase large subunit family.</text>
</comment>
<evidence type="ECO:0000256" key="7">
    <source>
        <dbReference type="HAMAP-Rule" id="MF_00701"/>
    </source>
</evidence>
<keyword evidence="2 7" id="KW-0639">Primosome</keyword>
<protein>
    <recommendedName>
        <fullName evidence="7">DNA primase large subunit PriL</fullName>
    </recommendedName>
</protein>
<evidence type="ECO:0000256" key="8">
    <source>
        <dbReference type="SAM" id="MobiDB-lite"/>
    </source>
</evidence>
<evidence type="ECO:0000256" key="1">
    <source>
        <dbReference type="ARBA" id="ARBA00022485"/>
    </source>
</evidence>
<dbReference type="EMBL" id="JBHTAR010000011">
    <property type="protein sequence ID" value="MFC7201136.1"/>
    <property type="molecule type" value="Genomic_DNA"/>
</dbReference>
<feature type="compositionally biased region" description="Acidic residues" evidence="8">
    <location>
        <begin position="339"/>
        <end position="353"/>
    </location>
</feature>
<feature type="domain" description="DNA primase large subunit C-terminal" evidence="9">
    <location>
        <begin position="226"/>
        <end position="327"/>
    </location>
</feature>
<dbReference type="GO" id="GO:0051539">
    <property type="term" value="F:4 iron, 4 sulfur cluster binding"/>
    <property type="evidence" value="ECO:0007669"/>
    <property type="project" value="UniProtKB-UniRule"/>
</dbReference>
<keyword evidence="11" id="KW-1185">Reference proteome</keyword>
<dbReference type="InterPro" id="IPR023642">
    <property type="entry name" value="DNA_primase_lsu_PriL"/>
</dbReference>
<dbReference type="GO" id="GO:1990077">
    <property type="term" value="C:primosome complex"/>
    <property type="evidence" value="ECO:0007669"/>
    <property type="project" value="UniProtKB-KW"/>
</dbReference>
<evidence type="ECO:0000256" key="2">
    <source>
        <dbReference type="ARBA" id="ARBA00022515"/>
    </source>
</evidence>
<evidence type="ECO:0000313" key="10">
    <source>
        <dbReference type="EMBL" id="MFC7201136.1"/>
    </source>
</evidence>
<dbReference type="Proteomes" id="UP001596447">
    <property type="component" value="Unassembled WGS sequence"/>
</dbReference>
<dbReference type="GO" id="GO:0006269">
    <property type="term" value="P:DNA replication, synthesis of primer"/>
    <property type="evidence" value="ECO:0007669"/>
    <property type="project" value="UniProtKB-UniRule"/>
</dbReference>
<proteinExistence type="inferred from homology"/>
<dbReference type="InterPro" id="IPR007238">
    <property type="entry name" value="DNA_primase_lsu_euk/arc"/>
</dbReference>
<dbReference type="GO" id="GO:0046872">
    <property type="term" value="F:metal ion binding"/>
    <property type="evidence" value="ECO:0007669"/>
    <property type="project" value="UniProtKB-KW"/>
</dbReference>
<comment type="caution">
    <text evidence="10">The sequence shown here is derived from an EMBL/GenBank/DDBJ whole genome shotgun (WGS) entry which is preliminary data.</text>
</comment>
<keyword evidence="10" id="KW-0548">Nucleotidyltransferase</keyword>
<dbReference type="PANTHER" id="PTHR10537:SF3">
    <property type="entry name" value="DNA PRIMASE LARGE SUBUNIT"/>
    <property type="match status" value="1"/>
</dbReference>
<evidence type="ECO:0000256" key="5">
    <source>
        <dbReference type="ARBA" id="ARBA00023004"/>
    </source>
</evidence>
<feature type="binding site" evidence="7">
    <location>
        <position position="307"/>
    </location>
    <ligand>
        <name>[4Fe-4S] cluster</name>
        <dbReference type="ChEBI" id="CHEBI:49883"/>
    </ligand>
</feature>
<evidence type="ECO:0000256" key="3">
    <source>
        <dbReference type="ARBA" id="ARBA00022705"/>
    </source>
</evidence>
<keyword evidence="10" id="KW-0808">Transferase</keyword>
<comment type="cofactor">
    <cofactor evidence="7">
        <name>[4Fe-4S] cluster</name>
        <dbReference type="ChEBI" id="CHEBI:49883"/>
    </cofactor>
    <text evidence="7">Binds 1 [4Fe-4S] cluster.</text>
</comment>
<evidence type="ECO:0000259" key="9">
    <source>
        <dbReference type="Pfam" id="PF04104"/>
    </source>
</evidence>
<name>A0ABD5Z7J8_9EURY</name>
<dbReference type="Pfam" id="PF26466">
    <property type="entry name" value="DNA_primase_lrg_N"/>
    <property type="match status" value="1"/>
</dbReference>
<dbReference type="CDD" id="cd06560">
    <property type="entry name" value="PriL"/>
    <property type="match status" value="1"/>
</dbReference>
<dbReference type="GO" id="GO:0016779">
    <property type="term" value="F:nucleotidyltransferase activity"/>
    <property type="evidence" value="ECO:0007669"/>
    <property type="project" value="UniProtKB-KW"/>
</dbReference>
<evidence type="ECO:0000256" key="6">
    <source>
        <dbReference type="ARBA" id="ARBA00023014"/>
    </source>
</evidence>
<keyword evidence="5 7" id="KW-0408">Iron</keyword>
<dbReference type="NCBIfam" id="NF002590">
    <property type="entry name" value="PRK02249.1-4"/>
    <property type="match status" value="1"/>
</dbReference>
<reference evidence="10 11" key="1">
    <citation type="journal article" date="2019" name="Int. J. Syst. Evol. Microbiol.">
        <title>The Global Catalogue of Microorganisms (GCM) 10K type strain sequencing project: providing services to taxonomists for standard genome sequencing and annotation.</title>
        <authorList>
            <consortium name="The Broad Institute Genomics Platform"/>
            <consortium name="The Broad Institute Genome Sequencing Center for Infectious Disease"/>
            <person name="Wu L."/>
            <person name="Ma J."/>
        </authorList>
    </citation>
    <scope>NUCLEOTIDE SEQUENCE [LARGE SCALE GENOMIC DNA]</scope>
    <source>
        <strain evidence="10 11">XZGYJ-43</strain>
    </source>
</reference>
<organism evidence="10 11">
    <name type="scientific">Halospeciosus flavus</name>
    <dbReference type="NCBI Taxonomy" id="3032283"/>
    <lineage>
        <taxon>Archaea</taxon>
        <taxon>Methanobacteriati</taxon>
        <taxon>Methanobacteriota</taxon>
        <taxon>Stenosarchaea group</taxon>
        <taxon>Halobacteria</taxon>
        <taxon>Halobacteriales</taxon>
        <taxon>Halobacteriaceae</taxon>
        <taxon>Halospeciosus</taxon>
    </lineage>
</organism>
<keyword evidence="4 7" id="KW-0479">Metal-binding</keyword>
<comment type="subunit">
    <text evidence="7">Heterodimer of a small subunit (PriS) and a large subunit (PriL).</text>
</comment>
<dbReference type="RefSeq" id="WP_279527894.1">
    <property type="nucleotide sequence ID" value="NZ_CP122312.1"/>
</dbReference>
<feature type="binding site" evidence="7">
    <location>
        <position position="316"/>
    </location>
    <ligand>
        <name>[4Fe-4S] cluster</name>
        <dbReference type="ChEBI" id="CHEBI:49883"/>
    </ligand>
</feature>
<keyword evidence="3 7" id="KW-0235">DNA replication</keyword>
<feature type="binding site" evidence="7">
    <location>
        <position position="235"/>
    </location>
    <ligand>
        <name>[4Fe-4S] cluster</name>
        <dbReference type="ChEBI" id="CHEBI:49883"/>
    </ligand>
</feature>
<keyword evidence="1 7" id="KW-0004">4Fe-4S</keyword>
<feature type="region of interest" description="Disordered" evidence="8">
    <location>
        <begin position="335"/>
        <end position="366"/>
    </location>
</feature>
<evidence type="ECO:0000256" key="4">
    <source>
        <dbReference type="ARBA" id="ARBA00022723"/>
    </source>
</evidence>
<dbReference type="SUPFAM" id="SSF140914">
    <property type="entry name" value="PriB N-terminal domain-like"/>
    <property type="match status" value="1"/>
</dbReference>
<gene>
    <name evidence="7 10" type="primary">priL</name>
    <name evidence="10" type="ORF">ACFQJ9_17265</name>
</gene>
<accession>A0ABD5Z7J8</accession>
<keyword evidence="6 7" id="KW-0411">Iron-sulfur</keyword>
<dbReference type="InterPro" id="IPR058560">
    <property type="entry name" value="DNA_primase_C"/>
</dbReference>
<dbReference type="HAMAP" id="MF_00701">
    <property type="entry name" value="DNA_primase_lrg_arc"/>
    <property type="match status" value="1"/>
</dbReference>
<comment type="function">
    <text evidence="7">Regulatory subunit of DNA primase, an RNA polymerase that catalyzes the synthesis of short RNA molecules used as primers for DNA polymerase during DNA replication. Stabilizes and modulates the activity of the small subunit, increasing the rate of DNA synthesis, and conferring RNA synthesis capability. The DNA polymerase activity may enable DNA primase to also catalyze primer extension after primer synthesis. May also play a role in DNA repair.</text>
</comment>